<feature type="region of interest" description="Disordered" evidence="1">
    <location>
        <begin position="454"/>
        <end position="489"/>
    </location>
</feature>
<name>A0AAR5QIW2_DENPD</name>
<feature type="compositionally biased region" description="Polar residues" evidence="1">
    <location>
        <begin position="315"/>
        <end position="330"/>
    </location>
</feature>
<feature type="region of interest" description="Disordered" evidence="1">
    <location>
        <begin position="371"/>
        <end position="393"/>
    </location>
</feature>
<organism evidence="2 3">
    <name type="scientific">Dendroctonus ponderosae</name>
    <name type="common">Mountain pine beetle</name>
    <dbReference type="NCBI Taxonomy" id="77166"/>
    <lineage>
        <taxon>Eukaryota</taxon>
        <taxon>Metazoa</taxon>
        <taxon>Ecdysozoa</taxon>
        <taxon>Arthropoda</taxon>
        <taxon>Hexapoda</taxon>
        <taxon>Insecta</taxon>
        <taxon>Pterygota</taxon>
        <taxon>Neoptera</taxon>
        <taxon>Endopterygota</taxon>
        <taxon>Coleoptera</taxon>
        <taxon>Polyphaga</taxon>
        <taxon>Cucujiformia</taxon>
        <taxon>Curculionidae</taxon>
        <taxon>Scolytinae</taxon>
        <taxon>Dendroctonus</taxon>
    </lineage>
</organism>
<dbReference type="AlphaFoldDB" id="A0AAR5QIW2"/>
<feature type="region of interest" description="Disordered" evidence="1">
    <location>
        <begin position="75"/>
        <end position="96"/>
    </location>
</feature>
<feature type="compositionally biased region" description="Polar residues" evidence="1">
    <location>
        <begin position="464"/>
        <end position="483"/>
    </location>
</feature>
<evidence type="ECO:0000256" key="1">
    <source>
        <dbReference type="SAM" id="MobiDB-lite"/>
    </source>
</evidence>
<evidence type="ECO:0000313" key="3">
    <source>
        <dbReference type="Proteomes" id="UP000019118"/>
    </source>
</evidence>
<feature type="region of interest" description="Disordered" evidence="1">
    <location>
        <begin position="508"/>
        <end position="539"/>
    </location>
</feature>
<reference evidence="3" key="1">
    <citation type="journal article" date="2013" name="Genome Biol.">
        <title>Draft genome of the mountain pine beetle, Dendroctonus ponderosae Hopkins, a major forest pest.</title>
        <authorList>
            <person name="Keeling C.I."/>
            <person name="Yuen M.M."/>
            <person name="Liao N.Y."/>
            <person name="Docking T.R."/>
            <person name="Chan S.K."/>
            <person name="Taylor G.A."/>
            <person name="Palmquist D.L."/>
            <person name="Jackman S.D."/>
            <person name="Nguyen A."/>
            <person name="Li M."/>
            <person name="Henderson H."/>
            <person name="Janes J.K."/>
            <person name="Zhao Y."/>
            <person name="Pandoh P."/>
            <person name="Moore R."/>
            <person name="Sperling F.A."/>
            <person name="Huber D.P."/>
            <person name="Birol I."/>
            <person name="Jones S.J."/>
            <person name="Bohlmann J."/>
        </authorList>
    </citation>
    <scope>NUCLEOTIDE SEQUENCE</scope>
</reference>
<feature type="compositionally biased region" description="Polar residues" evidence="1">
    <location>
        <begin position="514"/>
        <end position="525"/>
    </location>
</feature>
<protein>
    <submittedName>
        <fullName evidence="2">Uncharacterized protein</fullName>
    </submittedName>
</protein>
<feature type="region of interest" description="Disordered" evidence="1">
    <location>
        <begin position="665"/>
        <end position="692"/>
    </location>
</feature>
<feature type="region of interest" description="Disordered" evidence="1">
    <location>
        <begin position="310"/>
        <end position="330"/>
    </location>
</feature>
<dbReference type="EnsemblMetazoa" id="XM_019917528.1">
    <property type="protein sequence ID" value="XP_019773087.1"/>
    <property type="gene ID" value="LOC109546536"/>
</dbReference>
<reference evidence="2" key="2">
    <citation type="submission" date="2024-08" db="UniProtKB">
        <authorList>
            <consortium name="EnsemblMetazoa"/>
        </authorList>
    </citation>
    <scope>IDENTIFICATION</scope>
</reference>
<proteinExistence type="predicted"/>
<feature type="compositionally biased region" description="Polar residues" evidence="1">
    <location>
        <begin position="371"/>
        <end position="388"/>
    </location>
</feature>
<evidence type="ECO:0000313" key="2">
    <source>
        <dbReference type="EnsemblMetazoa" id="XP_019773087.1"/>
    </source>
</evidence>
<sequence>MSSIVEDFVSFAEEMDANEIEDLGNKSEAVKHEHIYPDIKIRDSLIYSKSEEDFNSFIDPGQIIKPTLKVPKSQVTTTVESTKRPPKQTTTHQEEDEVLKRSQPQVHDITESIENTARMEIFSKSLNPKVKEKTHVQEESVSSPDEMLQRKIEPLDKQPKRRFNRRLKKKLIISTKKNENRKMSPNKLTAAMKRLMINKILSNEKRKAITGKTIATNRSRYKLKLKRRSLVATQAKIETEVNSLKQGDSKVVTLDKNAKDIEGFENPNNCIMEKSEENRQNADSSISDLSYSPLVSRTFKEISNKGTLEDKTDGAINQANTSGQSKMRGNQHFESNIKSSDALTDTSEIVELIVRETPYEKSKVMFDQVDTSSNQNEAVSHPSSQKSTHSCDADFDRTTEPFFCSEAPQLTIHHTNPEQVKDKNLEFHVRDIENQQQIISASESIADELIKVTDNDNNNSNINKQIESASSNEQATNESSSSLRDGITARTIEEYKDALEKQRKCKKNYENHSPPDTSLNHTSLNDLKAGNKRPIQSDQENLVKKVKLSLANEHAPSIGSNSSEAKGKHCDSTSISEASKLRNLDGDFSSSSSGVKIGDLAVHIPTVENSVSETTDASPLTTSNEINLKKADRKTANQHIERAPSRKRITKFTPPLKKTLLTKKGTNAHSASFEKRENVKKRLSNSDSTISETSKPLFRYPSKLSQKAIRQEFLEQDKKFFDFSSSSSDLTKMWEERLKRPARPTPKQIQQTTCLATIKKTKDGLQVIPAPKQEATVRKRSLQKTASFQSSNSVNMNIFSDQNAETFDQFIKSDHNDYTRFNFKFGQSHQAENAEGGNMFDFKQVNKVSSEYTHSSQSWTFVRKRSNESNWNTQFGKDTNLIPSATTAMDFSLTPDGFYKHNKSDIQNLLKKYQ</sequence>
<accession>A0AAR5QIW2</accession>
<keyword evidence="3" id="KW-1185">Reference proteome</keyword>
<dbReference type="PROSITE" id="PS50890">
    <property type="entry name" value="PUA"/>
    <property type="match status" value="1"/>
</dbReference>
<dbReference type="Proteomes" id="UP000019118">
    <property type="component" value="Unassembled WGS sequence"/>
</dbReference>